<feature type="region of interest" description="Disordered" evidence="1">
    <location>
        <begin position="25"/>
        <end position="48"/>
    </location>
</feature>
<sequence length="48" mass="5193">MQLKPTRPTKTSGQLLYQASVTFGKLAPTDHGSENSSATSQAGRRKRC</sequence>
<accession>A0A2K0T0W5</accession>
<comment type="caution">
    <text evidence="2">The sequence shown here is derived from an EMBL/GenBank/DDBJ whole genome shotgun (WGS) entry which is preliminary data.</text>
</comment>
<dbReference type="EMBL" id="MTYH01000091">
    <property type="protein sequence ID" value="PNP39168.1"/>
    <property type="molecule type" value="Genomic_DNA"/>
</dbReference>
<gene>
    <name evidence="2" type="ORF">TGAMA5MH_08845</name>
</gene>
<dbReference type="Proteomes" id="UP000236546">
    <property type="component" value="Unassembled WGS sequence"/>
</dbReference>
<dbReference type="AlphaFoldDB" id="A0A2K0T0W5"/>
<evidence type="ECO:0000313" key="3">
    <source>
        <dbReference type="Proteomes" id="UP000236546"/>
    </source>
</evidence>
<protein>
    <submittedName>
        <fullName evidence="2">Uncharacterized protein</fullName>
    </submittedName>
</protein>
<proteinExistence type="predicted"/>
<evidence type="ECO:0000256" key="1">
    <source>
        <dbReference type="SAM" id="MobiDB-lite"/>
    </source>
</evidence>
<name>A0A2K0T0W5_9HYPO</name>
<reference evidence="2 3" key="1">
    <citation type="submission" date="2017-02" db="EMBL/GenBank/DDBJ databases">
        <title>Genomes of Trichoderma spp. with biocontrol activity.</title>
        <authorList>
            <person name="Gardiner D."/>
            <person name="Kazan K."/>
            <person name="Vos C."/>
            <person name="Harvey P."/>
        </authorList>
    </citation>
    <scope>NUCLEOTIDE SEQUENCE [LARGE SCALE GENOMIC DNA]</scope>
    <source>
        <strain evidence="2 3">A5MH</strain>
    </source>
</reference>
<evidence type="ECO:0000313" key="2">
    <source>
        <dbReference type="EMBL" id="PNP39168.1"/>
    </source>
</evidence>
<organism evidence="2 3">
    <name type="scientific">Trichoderma gamsii</name>
    <dbReference type="NCBI Taxonomy" id="398673"/>
    <lineage>
        <taxon>Eukaryota</taxon>
        <taxon>Fungi</taxon>
        <taxon>Dikarya</taxon>
        <taxon>Ascomycota</taxon>
        <taxon>Pezizomycotina</taxon>
        <taxon>Sordariomycetes</taxon>
        <taxon>Hypocreomycetidae</taxon>
        <taxon>Hypocreales</taxon>
        <taxon>Hypocreaceae</taxon>
        <taxon>Trichoderma</taxon>
    </lineage>
</organism>